<dbReference type="RefSeq" id="WP_075738022.1">
    <property type="nucleotide sequence ID" value="NZ_CP016076.1"/>
</dbReference>
<dbReference type="Gene3D" id="3.20.20.30">
    <property type="entry name" value="Luciferase-like domain"/>
    <property type="match status" value="1"/>
</dbReference>
<dbReference type="Proteomes" id="UP000185511">
    <property type="component" value="Chromosome"/>
</dbReference>
<keyword evidence="1" id="KW-0560">Oxidoreductase</keyword>
<evidence type="ECO:0000259" key="3">
    <source>
        <dbReference type="Pfam" id="PF00296"/>
    </source>
</evidence>
<feature type="domain" description="Luciferase-like" evidence="3">
    <location>
        <begin position="19"/>
        <end position="230"/>
    </location>
</feature>
<feature type="region of interest" description="Disordered" evidence="2">
    <location>
        <begin position="297"/>
        <end position="384"/>
    </location>
</feature>
<dbReference type="SUPFAM" id="SSF51679">
    <property type="entry name" value="Bacterial luciferase-like"/>
    <property type="match status" value="1"/>
</dbReference>
<dbReference type="GO" id="GO:0016705">
    <property type="term" value="F:oxidoreductase activity, acting on paired donors, with incorporation or reduction of molecular oxygen"/>
    <property type="evidence" value="ECO:0007669"/>
    <property type="project" value="InterPro"/>
</dbReference>
<dbReference type="Pfam" id="PF01814">
    <property type="entry name" value="Hemerythrin"/>
    <property type="match status" value="1"/>
</dbReference>
<dbReference type="CDD" id="cd12108">
    <property type="entry name" value="Hr-like"/>
    <property type="match status" value="1"/>
</dbReference>
<evidence type="ECO:0000256" key="2">
    <source>
        <dbReference type="SAM" id="MobiDB-lite"/>
    </source>
</evidence>
<feature type="domain" description="Hemerythrin-like" evidence="4">
    <location>
        <begin position="392"/>
        <end position="535"/>
    </location>
</feature>
<dbReference type="Pfam" id="PF00296">
    <property type="entry name" value="Bac_luciferase"/>
    <property type="match status" value="1"/>
</dbReference>
<dbReference type="GO" id="GO:0004497">
    <property type="term" value="F:monooxygenase activity"/>
    <property type="evidence" value="ECO:0007669"/>
    <property type="project" value="UniProtKB-KW"/>
</dbReference>
<sequence length="544" mass="58182">MTDYGHDLRFGTFLTPNAGRAVQVVQLAQLTEQVGLDLVTVQDHPYQSKFLDAWTLLSVIAAGTETLRVAPNVANLPLRPPVVLARSVASLDILSGGRVELGLGAGGSGEAIASIGGPTLGVAERVTALEEAIEIIRGIWAPEGGRVRVAGSHHRVPGGRSGPAPAHDVGIWLGAYKPRMLRMTGRLADGWLPSSPYAAPETLSAMNTVIDEAAVKAGRSPAEITRLYNIAGTFGRDDGTFLHGPASVWAEQLAELTLTEGMSTYILATDSPEEIRRFAAEVVPAVRELVAAERTLVRSSSDGRAPGGPDSGRGDGGDAARTEHTPVRDSAPPRATPPARASSGGGLAVTPTPDDGVRYSSRSAWDESTRPTGPAPDPDRRYTAHEQAAGRHLVDVHDHLRQELAQIRDLVQQVAAGTLDAGSARSHINTMTMRQNNWTLGVYCESYCRVVTTHHTLEDVSVFPHLRKADPRLAPVIDRLKEEHHVIHDVLEGLDRALVAFVADPANGMKNLQAGVDLLTDTLLSHLSYEERELVEPLARLGFT</sequence>
<evidence type="ECO:0000259" key="4">
    <source>
        <dbReference type="Pfam" id="PF01814"/>
    </source>
</evidence>
<organism evidence="5 6">
    <name type="scientific">Actinoalloteichus fjordicus</name>
    <dbReference type="NCBI Taxonomy" id="1612552"/>
    <lineage>
        <taxon>Bacteria</taxon>
        <taxon>Bacillati</taxon>
        <taxon>Actinomycetota</taxon>
        <taxon>Actinomycetes</taxon>
        <taxon>Pseudonocardiales</taxon>
        <taxon>Pseudonocardiaceae</taxon>
        <taxon>Actinoalloteichus</taxon>
    </lineage>
</organism>
<dbReference type="PANTHER" id="PTHR43244:SF1">
    <property type="entry name" value="5,10-METHYLENETETRAHYDROMETHANOPTERIN REDUCTASE"/>
    <property type="match status" value="1"/>
</dbReference>
<dbReference type="CDD" id="cd01097">
    <property type="entry name" value="Tetrahydromethanopterin_reductase"/>
    <property type="match status" value="1"/>
</dbReference>
<name>A0AAC9L9I4_9PSEU</name>
<dbReference type="InterPro" id="IPR050564">
    <property type="entry name" value="F420-G6PD/mer"/>
</dbReference>
<dbReference type="InterPro" id="IPR036661">
    <property type="entry name" value="Luciferase-like_sf"/>
</dbReference>
<dbReference type="KEGG" id="acad:UA74_00880"/>
<dbReference type="PANTHER" id="PTHR43244">
    <property type="match status" value="1"/>
</dbReference>
<keyword evidence="5" id="KW-0503">Monooxygenase</keyword>
<keyword evidence="6" id="KW-1185">Reference proteome</keyword>
<reference evidence="6" key="1">
    <citation type="submission" date="2016-06" db="EMBL/GenBank/DDBJ databases">
        <title>Complete genome sequence of Actinoalloteichus fjordicus DSM 46855 (=ADI127-17), type strain of the new species Actinoalloteichus fjordicus.</title>
        <authorList>
            <person name="Ruckert C."/>
            <person name="Nouioui I."/>
            <person name="Willmese J."/>
            <person name="van Wezel G."/>
            <person name="Klenk H.-P."/>
            <person name="Kalinowski J."/>
            <person name="Zotchev S.B."/>
        </authorList>
    </citation>
    <scope>NUCLEOTIDE SEQUENCE [LARGE SCALE GENOMIC DNA]</scope>
    <source>
        <strain evidence="6">ADI127-7</strain>
    </source>
</reference>
<protein>
    <submittedName>
        <fullName evidence="5">Luciferase-like monooxygenase</fullName>
    </submittedName>
</protein>
<gene>
    <name evidence="5" type="ORF">UA74_00880</name>
</gene>
<accession>A0AAC9L9I4</accession>
<dbReference type="AlphaFoldDB" id="A0AAC9L9I4"/>
<dbReference type="InterPro" id="IPR011251">
    <property type="entry name" value="Luciferase-like_dom"/>
</dbReference>
<dbReference type="InterPro" id="IPR012312">
    <property type="entry name" value="Hemerythrin-like"/>
</dbReference>
<evidence type="ECO:0000313" key="6">
    <source>
        <dbReference type="Proteomes" id="UP000185511"/>
    </source>
</evidence>
<proteinExistence type="predicted"/>
<evidence type="ECO:0000256" key="1">
    <source>
        <dbReference type="ARBA" id="ARBA00023002"/>
    </source>
</evidence>
<feature type="compositionally biased region" description="Low complexity" evidence="2">
    <location>
        <begin position="328"/>
        <end position="342"/>
    </location>
</feature>
<dbReference type="EMBL" id="CP016076">
    <property type="protein sequence ID" value="APU12269.1"/>
    <property type="molecule type" value="Genomic_DNA"/>
</dbReference>
<dbReference type="Gene3D" id="1.20.120.520">
    <property type="entry name" value="nmb1532 protein domain like"/>
    <property type="match status" value="1"/>
</dbReference>
<evidence type="ECO:0000313" key="5">
    <source>
        <dbReference type="EMBL" id="APU12269.1"/>
    </source>
</evidence>
<feature type="compositionally biased region" description="Basic and acidic residues" evidence="2">
    <location>
        <begin position="312"/>
        <end position="327"/>
    </location>
</feature>